<dbReference type="Proteomes" id="UP000724584">
    <property type="component" value="Unassembled WGS sequence"/>
</dbReference>
<keyword evidence="2" id="KW-1185">Reference proteome</keyword>
<sequence>MMRILVAGLGGDPVDTWRANDKQNTLWPTSLLPFNIGDIRVRVWTLRYNCTLQGSASAARIRDHANVLLVHLNDQREDDDEAKSRPIVFVGHSLGGIIIKQTIMFAYKNPRYKYLWEATRGIMFFSTPHYGMSPDLWSDFVRYVLQLDEPFEGAVPTDGMLAAIRDSKDELSNISEDFESRLQDMSFITFLETMPVPQMNCVFVDKIHGRMRAPTEDHSFIEGDHASICRFEFQHEDPFLPVAGGIKKLIRAKPKEIDRLSHEEKKAYYSLAKDETHSFFLSRKSTPGTCGWTDAQPHIQAFLDGVRGHQDLWICGPPACGKTFLAKHIINKLNPLDRKLSGQGQGRPSTVIHYFVSGSLPDRGHLQGLLRATAHQALRLKPSLMSRILSSSLQNWNSERPMTRESLERDLWTGDMLKFIWPAIMAEVTENHAIVVVIDGFDELDVESRDSFLACVQRLRGQAENPGNLRLLFLSRELDGLDVAPAHQVAFQRYNIGLAESGSDISRTVDEAVDRLWKSRRFAPSEFREKVGNQIHLRSDGTYLWAALLSRDLDRNRTITSPSDVKAIIQELPSKAHSIQGLYDYILDRLATIPHVSGIVRQALLWASVQREGLKPAEFNIAQAIGRAMEDHKGTQITQEMLNQYLDEKVAITLDFHCGHIVKFQDGRLELVHSSLREYIMKNGIRIRGPGPQQLTPGVTMAERLHAELARTCVTYLTLPPFQNSGPRPQASTPHAWEAKVRTRLDQQKFSRYASLYWDQHIRDAGMSWRSEKAAQAAQRQLKDDRTEYAKCWTEVWWLFRLWPAIRFPSTSVSPVADILPVDSFEDSMATATEFSGLKLLEGSDGGRIDSRATTTGLLAPRELEGSGGDRIDSTATATESSALKPLEGSDGDHIDNVAIAAESVALKALEGSDGDRTDSASTTTGFSAPKALEGSDGERMDSAATAAESSAPQALEEHDGERITIATSEDGSFISAEGRESEEQALPPPDQPQTTSRGTRRSRVRRLLGSAGLAAGVQPGQNTEPTDLGLRSPPGGGETSPENQKKETPPAAPAPPSKRRLGWMRRVKMAGAIIVGGFYEPRDDENHTPHASRGEK</sequence>
<organism evidence="1 2">
    <name type="scientific">Chaetomium tenue</name>
    <dbReference type="NCBI Taxonomy" id="1854479"/>
    <lineage>
        <taxon>Eukaryota</taxon>
        <taxon>Fungi</taxon>
        <taxon>Dikarya</taxon>
        <taxon>Ascomycota</taxon>
        <taxon>Pezizomycotina</taxon>
        <taxon>Sordariomycetes</taxon>
        <taxon>Sordariomycetidae</taxon>
        <taxon>Sordariales</taxon>
        <taxon>Chaetomiaceae</taxon>
        <taxon>Chaetomium</taxon>
    </lineage>
</organism>
<reference evidence="1 2" key="1">
    <citation type="journal article" date="2021" name="Nat. Commun.">
        <title>Genetic determinants of endophytism in the Arabidopsis root mycobiome.</title>
        <authorList>
            <person name="Mesny F."/>
            <person name="Miyauchi S."/>
            <person name="Thiergart T."/>
            <person name="Pickel B."/>
            <person name="Atanasova L."/>
            <person name="Karlsson M."/>
            <person name="Huettel B."/>
            <person name="Barry K.W."/>
            <person name="Haridas S."/>
            <person name="Chen C."/>
            <person name="Bauer D."/>
            <person name="Andreopoulos W."/>
            <person name="Pangilinan J."/>
            <person name="LaButti K."/>
            <person name="Riley R."/>
            <person name="Lipzen A."/>
            <person name="Clum A."/>
            <person name="Drula E."/>
            <person name="Henrissat B."/>
            <person name="Kohler A."/>
            <person name="Grigoriev I.V."/>
            <person name="Martin F.M."/>
            <person name="Hacquard S."/>
        </authorList>
    </citation>
    <scope>NUCLEOTIDE SEQUENCE [LARGE SCALE GENOMIC DNA]</scope>
    <source>
        <strain evidence="1 2">MPI-SDFR-AT-0079</strain>
    </source>
</reference>
<proteinExistence type="predicted"/>
<dbReference type="EMBL" id="JAGIZQ010000002">
    <property type="protein sequence ID" value="KAH6641227.1"/>
    <property type="molecule type" value="Genomic_DNA"/>
</dbReference>
<name>A0ACB7PN80_9PEZI</name>
<protein>
    <submittedName>
        <fullName evidence="1">Uncharacterized protein</fullName>
    </submittedName>
</protein>
<gene>
    <name evidence="1" type="ORF">F5144DRAFT_125726</name>
</gene>
<evidence type="ECO:0000313" key="1">
    <source>
        <dbReference type="EMBL" id="KAH6641227.1"/>
    </source>
</evidence>
<comment type="caution">
    <text evidence="1">The sequence shown here is derived from an EMBL/GenBank/DDBJ whole genome shotgun (WGS) entry which is preliminary data.</text>
</comment>
<evidence type="ECO:0000313" key="2">
    <source>
        <dbReference type="Proteomes" id="UP000724584"/>
    </source>
</evidence>
<accession>A0ACB7PN80</accession>